<sequence length="108" mass="12058">MAGVPVEAEENLQRKKISAKGNTPRRVPTGNHRPRPYSGACASTARFRGFAEPGRNDSSHGADSAPLPFQIHSRSSFSGQNCGERGYLCKYYLIFIYKKDIQQIRNNK</sequence>
<organism evidence="2 3">
    <name type="scientific">Azotobacter vinelandii (strain DJ / ATCC BAA-1303)</name>
    <dbReference type="NCBI Taxonomy" id="322710"/>
    <lineage>
        <taxon>Bacteria</taxon>
        <taxon>Pseudomonadati</taxon>
        <taxon>Pseudomonadota</taxon>
        <taxon>Gammaproteobacteria</taxon>
        <taxon>Pseudomonadales</taxon>
        <taxon>Pseudomonadaceae</taxon>
        <taxon>Azotobacter</taxon>
    </lineage>
</organism>
<feature type="region of interest" description="Disordered" evidence="1">
    <location>
        <begin position="1"/>
        <end position="40"/>
    </location>
</feature>
<evidence type="ECO:0000313" key="2">
    <source>
        <dbReference type="EMBL" id="ACO81286.1"/>
    </source>
</evidence>
<keyword evidence="3" id="KW-1185">Reference proteome</keyword>
<dbReference type="Proteomes" id="UP000002424">
    <property type="component" value="Chromosome"/>
</dbReference>
<reference evidence="2 3" key="1">
    <citation type="journal article" date="2009" name="J. Bacteriol.">
        <title>Genome sequence of Azotobacter vinelandii, an obligate aerobe specialized to support diverse anaerobic metabolic processes.</title>
        <authorList>
            <person name="Setubal J.C."/>
            <person name="dos Santos P."/>
            <person name="Goldman B.S."/>
            <person name="Ertesvag H."/>
            <person name="Espin G."/>
            <person name="Rubio L.M."/>
            <person name="Valla S."/>
            <person name="Almeida N.F."/>
            <person name="Balasubramanian D."/>
            <person name="Cromes L."/>
            <person name="Curatti L."/>
            <person name="Du Z."/>
            <person name="Godsy E."/>
            <person name="Goodner B."/>
            <person name="Hellner-Burris K."/>
            <person name="Hernandez J.A."/>
            <person name="Houmiel K."/>
            <person name="Imperial J."/>
            <person name="Kennedy C."/>
            <person name="Larson T.J."/>
            <person name="Latreille P."/>
            <person name="Ligon L.S."/>
            <person name="Lu J."/>
            <person name="Maerk M."/>
            <person name="Miller N.M."/>
            <person name="Norton S."/>
            <person name="O'Carroll I.P."/>
            <person name="Paulsen I."/>
            <person name="Raulfs E.C."/>
            <person name="Roemer R."/>
            <person name="Rosser J."/>
            <person name="Segura D."/>
            <person name="Slater S."/>
            <person name="Stricklin S.L."/>
            <person name="Studholme D.J."/>
            <person name="Sun J."/>
            <person name="Viana C.J."/>
            <person name="Wallin E."/>
            <person name="Wang B."/>
            <person name="Wheeler C."/>
            <person name="Zhu H."/>
            <person name="Dean D.R."/>
            <person name="Dixon R."/>
            <person name="Wood D."/>
        </authorList>
    </citation>
    <scope>NUCLEOTIDE SEQUENCE [LARGE SCALE GENOMIC DNA]</scope>
    <source>
        <strain evidence="3">DJ / ATCC BAA-1303</strain>
    </source>
</reference>
<dbReference type="KEGG" id="avn:Avin_52110"/>
<dbReference type="HOGENOM" id="CLU_2191588_0_0_6"/>
<name>C1DMK9_AZOVD</name>
<proteinExistence type="predicted"/>
<evidence type="ECO:0000313" key="3">
    <source>
        <dbReference type="Proteomes" id="UP000002424"/>
    </source>
</evidence>
<accession>C1DMK9</accession>
<evidence type="ECO:0000256" key="1">
    <source>
        <dbReference type="SAM" id="MobiDB-lite"/>
    </source>
</evidence>
<dbReference type="AlphaFoldDB" id="C1DMK9"/>
<gene>
    <name evidence="2" type="ordered locus">Avin_52110</name>
</gene>
<dbReference type="EMBL" id="CP001157">
    <property type="protein sequence ID" value="ACO81286.1"/>
    <property type="molecule type" value="Genomic_DNA"/>
</dbReference>
<protein>
    <submittedName>
        <fullName evidence="2">Uncharacterized protein</fullName>
    </submittedName>
</protein>
<dbReference type="EnsemblBacteria" id="ACO81286">
    <property type="protein sequence ID" value="ACO81286"/>
    <property type="gene ID" value="Avin_52110"/>
</dbReference>